<evidence type="ECO:0000313" key="1">
    <source>
        <dbReference type="EMBL" id="QNM06081.1"/>
    </source>
</evidence>
<dbReference type="EMBL" id="CP060634">
    <property type="protein sequence ID" value="QNM06081.1"/>
    <property type="molecule type" value="Genomic_DNA"/>
</dbReference>
<dbReference type="AlphaFoldDB" id="A0A7G9G5J9"/>
<sequence length="255" mass="29408">MEGVDLNGNKTNKLSTKEYKEFLNLNNELADLYPDLSYHYDTAGNKILELGQNADLSKKKLSDFLEEERQATQLEIKENIPKVYDESQQVFNKSKDKLEQYKEANKIIQQIQKMGNQEFAFDEMGSANINMKSGKNSEHFRNIFEDAAMASGLQSDIEYSFFDDGNTATANLMNLTKEEQDNFIEEFKKQCVNFANEYALIYGDSIEDIQSKIQEEETKKEQLIAILPLLCYPISLKVMNIWILPLIPKTLLKRP</sequence>
<name>A0A7G9G5J9_9FIRM</name>
<organism evidence="1 2">
    <name type="scientific">Qiania dongpingensis</name>
    <dbReference type="NCBI Taxonomy" id="2763669"/>
    <lineage>
        <taxon>Bacteria</taxon>
        <taxon>Bacillati</taxon>
        <taxon>Bacillota</taxon>
        <taxon>Clostridia</taxon>
        <taxon>Lachnospirales</taxon>
        <taxon>Lachnospiraceae</taxon>
        <taxon>Qiania</taxon>
    </lineage>
</organism>
<dbReference type="RefSeq" id="WP_249303453.1">
    <property type="nucleotide sequence ID" value="NZ_CP060634.1"/>
</dbReference>
<dbReference type="Proteomes" id="UP000515823">
    <property type="component" value="Chromosome"/>
</dbReference>
<evidence type="ECO:0000313" key="2">
    <source>
        <dbReference type="Proteomes" id="UP000515823"/>
    </source>
</evidence>
<proteinExistence type="predicted"/>
<accession>A0A7G9G5J9</accession>
<dbReference type="KEGG" id="qdo:H9Q78_02650"/>
<keyword evidence="2" id="KW-1185">Reference proteome</keyword>
<reference evidence="1 2" key="1">
    <citation type="submission" date="2020-08" db="EMBL/GenBank/DDBJ databases">
        <authorList>
            <person name="Liu C."/>
            <person name="Sun Q."/>
        </authorList>
    </citation>
    <scope>NUCLEOTIDE SEQUENCE [LARGE SCALE GENOMIC DNA]</scope>
    <source>
        <strain evidence="1 2">NSJ-38</strain>
    </source>
</reference>
<protein>
    <submittedName>
        <fullName evidence="1">Uncharacterized protein</fullName>
    </submittedName>
</protein>
<gene>
    <name evidence="1" type="ORF">H9Q78_02650</name>
</gene>